<dbReference type="Pfam" id="PF00249">
    <property type="entry name" value="Myb_DNA-binding"/>
    <property type="match status" value="1"/>
</dbReference>
<feature type="compositionally biased region" description="Basic and acidic residues" evidence="6">
    <location>
        <begin position="798"/>
        <end position="815"/>
    </location>
</feature>
<dbReference type="PANTHER" id="PTHR13992">
    <property type="entry name" value="NUCLEAR RECEPTOR CO-REPRESSOR RELATED NCOR"/>
    <property type="match status" value="1"/>
</dbReference>
<feature type="compositionally biased region" description="Low complexity" evidence="6">
    <location>
        <begin position="1"/>
        <end position="11"/>
    </location>
</feature>
<reference evidence="9 10" key="1">
    <citation type="submission" date="2017-12" db="EMBL/GenBank/DDBJ databases">
        <title>Comparative genomics of Botrytis spp.</title>
        <authorList>
            <person name="Valero-Jimenez C.A."/>
            <person name="Tapia P."/>
            <person name="Veloso J."/>
            <person name="Silva-Moreno E."/>
            <person name="Staats M."/>
            <person name="Valdes J.H."/>
            <person name="Van Kan J.A.L."/>
        </authorList>
    </citation>
    <scope>NUCLEOTIDE SEQUENCE [LARGE SCALE GENOMIC DNA]</scope>
    <source>
        <strain evidence="9 10">MUCL11595</strain>
    </source>
</reference>
<protein>
    <recommendedName>
        <fullName evidence="11">SANT domain-containing protein</fullName>
    </recommendedName>
</protein>
<evidence type="ECO:0008006" key="11">
    <source>
        <dbReference type="Google" id="ProtNLM"/>
    </source>
</evidence>
<dbReference type="GO" id="GO:0006357">
    <property type="term" value="P:regulation of transcription by RNA polymerase II"/>
    <property type="evidence" value="ECO:0007669"/>
    <property type="project" value="TreeGrafter"/>
</dbReference>
<feature type="region of interest" description="Disordered" evidence="6">
    <location>
        <begin position="970"/>
        <end position="1117"/>
    </location>
</feature>
<feature type="compositionally biased region" description="Polar residues" evidence="6">
    <location>
        <begin position="1403"/>
        <end position="1415"/>
    </location>
</feature>
<keyword evidence="2" id="KW-0863">Zinc-finger</keyword>
<feature type="compositionally biased region" description="Basic residues" evidence="6">
    <location>
        <begin position="144"/>
        <end position="159"/>
    </location>
</feature>
<dbReference type="GO" id="GO:0034967">
    <property type="term" value="C:Set3 complex"/>
    <property type="evidence" value="ECO:0007669"/>
    <property type="project" value="TreeGrafter"/>
</dbReference>
<name>A0A4Z1HNX5_9HELO</name>
<feature type="compositionally biased region" description="Basic and acidic residues" evidence="6">
    <location>
        <begin position="1417"/>
        <end position="1438"/>
    </location>
</feature>
<feature type="compositionally biased region" description="Polar residues" evidence="6">
    <location>
        <begin position="230"/>
        <end position="245"/>
    </location>
</feature>
<dbReference type="FunFam" id="1.10.10.60:FF:000012">
    <property type="entry name" value="Metastasis-associated 1 family, member 3"/>
    <property type="match status" value="1"/>
</dbReference>
<feature type="compositionally biased region" description="Basic and acidic residues" evidence="6">
    <location>
        <begin position="597"/>
        <end position="609"/>
    </location>
</feature>
<feature type="region of interest" description="Disordered" evidence="6">
    <location>
        <begin position="1686"/>
        <end position="1705"/>
    </location>
</feature>
<feature type="region of interest" description="Disordered" evidence="6">
    <location>
        <begin position="1916"/>
        <end position="2024"/>
    </location>
</feature>
<dbReference type="InterPro" id="IPR001005">
    <property type="entry name" value="SANT/Myb"/>
</dbReference>
<keyword evidence="10" id="KW-1185">Reference proteome</keyword>
<dbReference type="InterPro" id="IPR009057">
    <property type="entry name" value="Homeodomain-like_sf"/>
</dbReference>
<feature type="compositionally biased region" description="Basic and acidic residues" evidence="6">
    <location>
        <begin position="133"/>
        <end position="143"/>
    </location>
</feature>
<feature type="domain" description="SANT" evidence="8">
    <location>
        <begin position="908"/>
        <end position="959"/>
    </location>
</feature>
<feature type="region of interest" description="Disordered" evidence="6">
    <location>
        <begin position="229"/>
        <end position="552"/>
    </location>
</feature>
<feature type="compositionally biased region" description="Basic and acidic residues" evidence="6">
    <location>
        <begin position="1224"/>
        <end position="1244"/>
    </location>
</feature>
<evidence type="ECO:0000256" key="4">
    <source>
        <dbReference type="ARBA" id="ARBA00023125"/>
    </source>
</evidence>
<dbReference type="SMART" id="SM00717">
    <property type="entry name" value="SANT"/>
    <property type="match status" value="2"/>
</dbReference>
<evidence type="ECO:0000259" key="7">
    <source>
        <dbReference type="PROSITE" id="PS50090"/>
    </source>
</evidence>
<feature type="region of interest" description="Disordered" evidence="6">
    <location>
        <begin position="1710"/>
        <end position="1879"/>
    </location>
</feature>
<feature type="compositionally biased region" description="Acidic residues" evidence="6">
    <location>
        <begin position="166"/>
        <end position="182"/>
    </location>
</feature>
<accession>A0A4Z1HNX5</accession>
<dbReference type="OrthoDB" id="10258692at2759"/>
<feature type="compositionally biased region" description="Low complexity" evidence="6">
    <location>
        <begin position="1726"/>
        <end position="1763"/>
    </location>
</feature>
<feature type="compositionally biased region" description="Polar residues" evidence="6">
    <location>
        <begin position="1806"/>
        <end position="1825"/>
    </location>
</feature>
<feature type="compositionally biased region" description="Low complexity" evidence="6">
    <location>
        <begin position="77"/>
        <end position="89"/>
    </location>
</feature>
<feature type="compositionally biased region" description="Acidic residues" evidence="6">
    <location>
        <begin position="667"/>
        <end position="679"/>
    </location>
</feature>
<feature type="compositionally biased region" description="Basic and acidic residues" evidence="6">
    <location>
        <begin position="835"/>
        <end position="868"/>
    </location>
</feature>
<keyword evidence="1" id="KW-0479">Metal-binding</keyword>
<dbReference type="Proteomes" id="UP000297527">
    <property type="component" value="Unassembled WGS sequence"/>
</dbReference>
<proteinExistence type="predicted"/>
<feature type="compositionally biased region" description="Basic residues" evidence="6">
    <location>
        <begin position="970"/>
        <end position="980"/>
    </location>
</feature>
<evidence type="ECO:0000256" key="1">
    <source>
        <dbReference type="ARBA" id="ARBA00022723"/>
    </source>
</evidence>
<feature type="compositionally biased region" description="Low complexity" evidence="6">
    <location>
        <begin position="1071"/>
        <end position="1086"/>
    </location>
</feature>
<dbReference type="PANTHER" id="PTHR13992:SF39">
    <property type="entry name" value="SMRTER, ISOFORM G"/>
    <property type="match status" value="1"/>
</dbReference>
<feature type="compositionally biased region" description="Basic and acidic residues" evidence="6">
    <location>
        <begin position="633"/>
        <end position="646"/>
    </location>
</feature>
<dbReference type="InterPro" id="IPR051571">
    <property type="entry name" value="N-CoR_corepressor"/>
</dbReference>
<feature type="region of interest" description="Disordered" evidence="6">
    <location>
        <begin position="798"/>
        <end position="876"/>
    </location>
</feature>
<evidence type="ECO:0000259" key="8">
    <source>
        <dbReference type="PROSITE" id="PS51293"/>
    </source>
</evidence>
<comment type="caution">
    <text evidence="9">The sequence shown here is derived from an EMBL/GenBank/DDBJ whole genome shotgun (WGS) entry which is preliminary data.</text>
</comment>
<evidence type="ECO:0000256" key="6">
    <source>
        <dbReference type="SAM" id="MobiDB-lite"/>
    </source>
</evidence>
<feature type="compositionally biased region" description="Low complexity" evidence="6">
    <location>
        <begin position="1389"/>
        <end position="1402"/>
    </location>
</feature>
<feature type="domain" description="Myb-like" evidence="7">
    <location>
        <begin position="1171"/>
        <end position="1221"/>
    </location>
</feature>
<evidence type="ECO:0000256" key="2">
    <source>
        <dbReference type="ARBA" id="ARBA00022771"/>
    </source>
</evidence>
<feature type="region of interest" description="Disordered" evidence="6">
    <location>
        <begin position="1477"/>
        <end position="1571"/>
    </location>
</feature>
<evidence type="ECO:0000313" key="10">
    <source>
        <dbReference type="Proteomes" id="UP000297527"/>
    </source>
</evidence>
<feature type="compositionally biased region" description="Low complexity" evidence="6">
    <location>
        <begin position="1336"/>
        <end position="1374"/>
    </location>
</feature>
<feature type="compositionally biased region" description="Polar residues" evidence="6">
    <location>
        <begin position="1838"/>
        <end position="1854"/>
    </location>
</feature>
<evidence type="ECO:0000313" key="9">
    <source>
        <dbReference type="EMBL" id="TGO46683.1"/>
    </source>
</evidence>
<feature type="region of interest" description="Disordered" evidence="6">
    <location>
        <begin position="575"/>
        <end position="681"/>
    </location>
</feature>
<feature type="region of interest" description="Disordered" evidence="6">
    <location>
        <begin position="114"/>
        <end position="182"/>
    </location>
</feature>
<keyword evidence="3" id="KW-0862">Zinc</keyword>
<organism evidence="9 10">
    <name type="scientific">Botryotinia convoluta</name>
    <dbReference type="NCBI Taxonomy" id="54673"/>
    <lineage>
        <taxon>Eukaryota</taxon>
        <taxon>Fungi</taxon>
        <taxon>Dikarya</taxon>
        <taxon>Ascomycota</taxon>
        <taxon>Pezizomycotina</taxon>
        <taxon>Leotiomycetes</taxon>
        <taxon>Helotiales</taxon>
        <taxon>Sclerotiniaceae</taxon>
        <taxon>Botryotinia</taxon>
    </lineage>
</organism>
<feature type="region of interest" description="Disordered" evidence="6">
    <location>
        <begin position="1310"/>
        <end position="1442"/>
    </location>
</feature>
<feature type="compositionally biased region" description="Basic and acidic residues" evidence="6">
    <location>
        <begin position="698"/>
        <end position="716"/>
    </location>
</feature>
<feature type="compositionally biased region" description="Basic and acidic residues" evidence="6">
    <location>
        <begin position="514"/>
        <end position="528"/>
    </location>
</feature>
<dbReference type="EMBL" id="PQXN01000311">
    <property type="protein sequence ID" value="TGO46683.1"/>
    <property type="molecule type" value="Genomic_DNA"/>
</dbReference>
<feature type="compositionally biased region" description="Polar residues" evidence="6">
    <location>
        <begin position="613"/>
        <end position="622"/>
    </location>
</feature>
<feature type="region of interest" description="Disordered" evidence="6">
    <location>
        <begin position="1146"/>
        <end position="1178"/>
    </location>
</feature>
<evidence type="ECO:0000256" key="5">
    <source>
        <dbReference type="ARBA" id="ARBA00023242"/>
    </source>
</evidence>
<evidence type="ECO:0000256" key="3">
    <source>
        <dbReference type="ARBA" id="ARBA00022833"/>
    </source>
</evidence>
<dbReference type="PROSITE" id="PS50090">
    <property type="entry name" value="MYB_LIKE"/>
    <property type="match status" value="1"/>
</dbReference>
<keyword evidence="4" id="KW-0238">DNA-binding</keyword>
<feature type="compositionally biased region" description="Polar residues" evidence="6">
    <location>
        <begin position="1861"/>
        <end position="1871"/>
    </location>
</feature>
<keyword evidence="5" id="KW-0539">Nucleus</keyword>
<feature type="region of interest" description="Disordered" evidence="6">
    <location>
        <begin position="1"/>
        <end position="100"/>
    </location>
</feature>
<feature type="compositionally biased region" description="Basic and acidic residues" evidence="6">
    <location>
        <begin position="1477"/>
        <end position="1566"/>
    </location>
</feature>
<feature type="compositionally biased region" description="Polar residues" evidence="6">
    <location>
        <begin position="351"/>
        <end position="363"/>
    </location>
</feature>
<dbReference type="SUPFAM" id="SSF46689">
    <property type="entry name" value="Homeodomain-like"/>
    <property type="match status" value="2"/>
</dbReference>
<feature type="compositionally biased region" description="Low complexity" evidence="6">
    <location>
        <begin position="501"/>
        <end position="513"/>
    </location>
</feature>
<dbReference type="GO" id="GO:0008270">
    <property type="term" value="F:zinc ion binding"/>
    <property type="evidence" value="ECO:0007669"/>
    <property type="project" value="UniProtKB-KW"/>
</dbReference>
<feature type="compositionally biased region" description="Basic and acidic residues" evidence="6">
    <location>
        <begin position="413"/>
        <end position="423"/>
    </location>
</feature>
<feature type="region of interest" description="Disordered" evidence="6">
    <location>
        <begin position="1223"/>
        <end position="1269"/>
    </location>
</feature>
<feature type="compositionally biased region" description="Pro residues" evidence="6">
    <location>
        <begin position="1092"/>
        <end position="1115"/>
    </location>
</feature>
<sequence length="2024" mass="226716">MSVTSPSSESSQPFVHGYGRARGNGVARGRGRPYNYDEHYHRPQVRSRSPEPNFPRRTQPSATPPPQVPAFGSTGASVSESPVPGVSVPTAPRFYAGRGAPGSLYVPAKSIVPQSIENPPLDNRSDTQVVATPEHKFDEVARVDKKRRQRKPLFGRRPPKIQISDDYSDSDLDPFNDDDPEDEINFESELAEVRRSMNDARNRPDLPPLDQFFLVNSFRDLPLLLDTKEVPNTLTESIGSETANDMSYAVTEGRNKSVSELEPHLEPQKEPDVVLDPTKDMSSADSKPFIGEDHQSPASPFLKSPVPAATIDSSVNQNHQRHLSQPPATDQIKSAVPSEEPQSPPTAVIKDSNSTTDVITNDSITKEAASTPAIHPAPLPTERSQSPSEEESRTPTKPTETNVDIPHSTVTKADAESSKDRSTNESFSKAGVFEETSPKDDASKDTAPSVIQPATIEPTDSQPSTIEPSLLPRTDLENNTSNNDIQDIPSVELQHAGANISSSERPPSPSSSRDYSERVLEPLDDKRVVGTSTDIAPPVSDEASGLAAEKDRKSEIKPVYKFPLSLGTIDTEILPDAQAPEDDSSISPRTQAPIQRPMDKDADGDHQMEGTETLENNESVNQEVVDDIGNSGEDVRRIRKEQDGHYDFGPQKMSSPVPQAPELTMEIPEESDDDEDEAEQAGFQLLRQKLVQQEAALEEDRQSKILDAVKHPRDTKTPPPESLPMYDYNKWDEDPEFLSSLEIAPDADPSLTRFMEEKMAQKWRRQQEEGKLWADNYAKYRTFTDMDLDPIAVRSREAFAKAQDREAEESVERGKSVNGSDPKTEGQRRTGSRFATEHDIERVLRESEREAKESKEQQEQDAREETANSKEASIPDMCWDDEYKETMFVDTTHKVPFERSFRMLEFGESIDNFTEEEARIFREKYSHSGKQFSVIAESLPHRDYKACIQHYYIIKTTDEWKAIFKKKNNQVKTGRRKGAKKSSVLITNIENGGGNDTDATPDVENGNERRRPRRAAAPTWNFEAPPPTDNEGASPAPTPAKRVATPKGDANGDSAPSKRKVKVPREKIPKQPKASQLLAAAPSPAARNDESPNPPPSTAAPEPTPIRPPVAPARFPPYDSIVPQQLLAFSPPFMTPERLTPANLEVPIAPERVGSAPPTTVESQPDRRSGAQQQTSSYWSVPEVHDFPELLRHFGTDWQGIAKHMGTKTHTMVKNYYQRSVDSGSKKEWETITRDADSKRERGECTGPAPTPSAPTKRRYDPTPAPLSRSASAMDLDELSANQPITLSQTSPPQPTLSNRFPALAQAGPVPQSMNQTITPSSLPSKRSHHQANQHSLSQIPQQQQPISASPSTTASQIQPQPQQIQNQQVRQPRGPAMGFFTTDNQRPTLQSNLSQQSQTASPISDPTTLASQRSARVAEEAHRERQKALEHEVERMSQEQQQAIKRLALQDQARREQQAIREQAIREQAIREREQALREQQAMREQTHREQQQAFQRREQIREMEAIERQQQQQRERESKQEQLERNLKRKQERDHEQREQREQQDRKEKREQRNFQMKQEEIDVRNPQQYELYSAHSSRTGSMAPTRPEVPYPAVTATEIRRQAPSLAPNQQYPRSQGVRNLLSDGMSVAPNLIPSPSPAFGRSGIVTPPIQEQYSTPPPPPAAVAAMRQQDTPRKTSNIMSLLNDESSEPSRAPPIAQVQPKRVGGAGAIPIQNSQTPPPQRSLQTSRFSSHSSQQSQQISQQIQQNQQMQQAQHQISSQTNPQHGYSQPSSQSMHQHSSSVGRSYTPTPYEGRSHAPPPTVQHHQMYSQPSRQTIGSQSSSIRREPLNEINAPSGYTRSPITKLNESPYSATPPPASQQMARQTMSSPHDLPQASDRDIYNRQSQFAVPQQANTPVDFHSAPQVAASHRSMAFGQSGQSGHRTPPAPRGQWIQGHQVSHHVHNSRQNSFDARNYNAAPSTSVSGQQGYAQAPSHHMQYQQQQNQERFDHHYERERERERQEREREQQYYRSRDDQRDPRR</sequence>
<dbReference type="Gene3D" id="1.10.10.60">
    <property type="entry name" value="Homeodomain-like"/>
    <property type="match status" value="2"/>
</dbReference>
<dbReference type="InterPro" id="IPR017884">
    <property type="entry name" value="SANT_dom"/>
</dbReference>
<feature type="compositionally biased region" description="Polar residues" evidence="6">
    <location>
        <begin position="1948"/>
        <end position="1972"/>
    </location>
</feature>
<feature type="compositionally biased region" description="Basic and acidic residues" evidence="6">
    <location>
        <begin position="1989"/>
        <end position="2024"/>
    </location>
</feature>
<dbReference type="GO" id="GO:0003677">
    <property type="term" value="F:DNA binding"/>
    <property type="evidence" value="ECO:0007669"/>
    <property type="project" value="UniProtKB-KW"/>
</dbReference>
<feature type="region of interest" description="Disordered" evidence="6">
    <location>
        <begin position="1649"/>
        <end position="1674"/>
    </location>
</feature>
<feature type="region of interest" description="Disordered" evidence="6">
    <location>
        <begin position="698"/>
        <end position="729"/>
    </location>
</feature>
<feature type="compositionally biased region" description="Basic and acidic residues" evidence="6">
    <location>
        <begin position="253"/>
        <end position="272"/>
    </location>
</feature>
<feature type="compositionally biased region" description="Low complexity" evidence="6">
    <location>
        <begin position="1771"/>
        <end position="1784"/>
    </location>
</feature>
<gene>
    <name evidence="9" type="ORF">BCON_0312g00030</name>
</gene>
<dbReference type="PROSITE" id="PS51293">
    <property type="entry name" value="SANT"/>
    <property type="match status" value="1"/>
</dbReference>
<dbReference type="CDD" id="cd00167">
    <property type="entry name" value="SANT"/>
    <property type="match status" value="1"/>
</dbReference>
<feature type="compositionally biased region" description="Polar residues" evidence="6">
    <location>
        <begin position="1312"/>
        <end position="1325"/>
    </location>
</feature>
<feature type="compositionally biased region" description="Polar residues" evidence="6">
    <location>
        <begin position="458"/>
        <end position="467"/>
    </location>
</feature>